<evidence type="ECO:0000313" key="2">
    <source>
        <dbReference type="Proteomes" id="UP001472677"/>
    </source>
</evidence>
<dbReference type="Proteomes" id="UP001472677">
    <property type="component" value="Unassembled WGS sequence"/>
</dbReference>
<proteinExistence type="predicted"/>
<sequence>MQLKPHVYGFCSPAKPEAFFRFYTESDRGKSRNHGCPWWFSPMISCESRQYGPCVTEHCYWCGSNHADRSSQFVWSSSILVQKKHNVDIMEKFKLDPLMTRPFTKGACLRMELLLGEENMD</sequence>
<evidence type="ECO:0000313" key="1">
    <source>
        <dbReference type="EMBL" id="KAK8482166.1"/>
    </source>
</evidence>
<accession>A0ABR1ZNE1</accession>
<keyword evidence="2" id="KW-1185">Reference proteome</keyword>
<protein>
    <submittedName>
        <fullName evidence="1">Uncharacterized protein</fullName>
    </submittedName>
</protein>
<gene>
    <name evidence="1" type="ORF">V6N12_058162</name>
</gene>
<reference evidence="1 2" key="1">
    <citation type="journal article" date="2024" name="G3 (Bethesda)">
        <title>Genome assembly of Hibiscus sabdariffa L. provides insights into metabolisms of medicinal natural products.</title>
        <authorList>
            <person name="Kim T."/>
        </authorList>
    </citation>
    <scope>NUCLEOTIDE SEQUENCE [LARGE SCALE GENOMIC DNA]</scope>
    <source>
        <strain evidence="1">TK-2024</strain>
        <tissue evidence="1">Old leaves</tissue>
    </source>
</reference>
<organism evidence="1 2">
    <name type="scientific">Hibiscus sabdariffa</name>
    <name type="common">roselle</name>
    <dbReference type="NCBI Taxonomy" id="183260"/>
    <lineage>
        <taxon>Eukaryota</taxon>
        <taxon>Viridiplantae</taxon>
        <taxon>Streptophyta</taxon>
        <taxon>Embryophyta</taxon>
        <taxon>Tracheophyta</taxon>
        <taxon>Spermatophyta</taxon>
        <taxon>Magnoliopsida</taxon>
        <taxon>eudicotyledons</taxon>
        <taxon>Gunneridae</taxon>
        <taxon>Pentapetalae</taxon>
        <taxon>rosids</taxon>
        <taxon>malvids</taxon>
        <taxon>Malvales</taxon>
        <taxon>Malvaceae</taxon>
        <taxon>Malvoideae</taxon>
        <taxon>Hibiscus</taxon>
    </lineage>
</organism>
<comment type="caution">
    <text evidence="1">The sequence shown here is derived from an EMBL/GenBank/DDBJ whole genome shotgun (WGS) entry which is preliminary data.</text>
</comment>
<dbReference type="EMBL" id="JBBPBM010001761">
    <property type="protein sequence ID" value="KAK8482166.1"/>
    <property type="molecule type" value="Genomic_DNA"/>
</dbReference>
<name>A0ABR1ZNE1_9ROSI</name>